<comment type="caution">
    <text evidence="4">The sequence shown here is derived from an EMBL/GenBank/DDBJ whole genome shotgun (WGS) entry which is preliminary data.</text>
</comment>
<reference evidence="4" key="1">
    <citation type="journal article" date="2014" name="Front. Microbiol.">
        <title>High frequency of phylogenetically diverse reductive dehalogenase-homologous genes in deep subseafloor sedimentary metagenomes.</title>
        <authorList>
            <person name="Kawai M."/>
            <person name="Futagami T."/>
            <person name="Toyoda A."/>
            <person name="Takaki Y."/>
            <person name="Nishi S."/>
            <person name="Hori S."/>
            <person name="Arai W."/>
            <person name="Tsubouchi T."/>
            <person name="Morono Y."/>
            <person name="Uchiyama I."/>
            <person name="Ito T."/>
            <person name="Fujiyama A."/>
            <person name="Inagaki F."/>
            <person name="Takami H."/>
        </authorList>
    </citation>
    <scope>NUCLEOTIDE SEQUENCE</scope>
    <source>
        <strain evidence="4">Expedition CK06-06</strain>
    </source>
</reference>
<dbReference type="SUPFAM" id="SSF53659">
    <property type="entry name" value="Isocitrate/Isopropylmalate dehydrogenase-like"/>
    <property type="match status" value="1"/>
</dbReference>
<protein>
    <recommendedName>
        <fullName evidence="3">Phosphate acetyl/butaryl transferase domain-containing protein</fullName>
    </recommendedName>
</protein>
<dbReference type="PANTHER" id="PTHR43356">
    <property type="entry name" value="PHOSPHATE ACETYLTRANSFERASE"/>
    <property type="match status" value="1"/>
</dbReference>
<dbReference type="AlphaFoldDB" id="X1PKK7"/>
<evidence type="ECO:0000256" key="2">
    <source>
        <dbReference type="ARBA" id="ARBA00023315"/>
    </source>
</evidence>
<dbReference type="Gene3D" id="3.40.718.10">
    <property type="entry name" value="Isopropylmalate Dehydrogenase"/>
    <property type="match status" value="1"/>
</dbReference>
<accession>X1PKK7</accession>
<keyword evidence="2" id="KW-0012">Acyltransferase</keyword>
<dbReference type="EMBL" id="BARV01031607">
    <property type="protein sequence ID" value="GAI39580.1"/>
    <property type="molecule type" value="Genomic_DNA"/>
</dbReference>
<keyword evidence="1" id="KW-0808">Transferase</keyword>
<dbReference type="InterPro" id="IPR002505">
    <property type="entry name" value="PTA_PTB"/>
</dbReference>
<dbReference type="GO" id="GO:0016746">
    <property type="term" value="F:acyltransferase activity"/>
    <property type="evidence" value="ECO:0007669"/>
    <property type="project" value="UniProtKB-KW"/>
</dbReference>
<gene>
    <name evidence="4" type="ORF">S06H3_49989</name>
</gene>
<evidence type="ECO:0000313" key="4">
    <source>
        <dbReference type="EMBL" id="GAI39580.1"/>
    </source>
</evidence>
<feature type="domain" description="Phosphate acetyl/butaryl transferase" evidence="3">
    <location>
        <begin position="8"/>
        <end position="88"/>
    </location>
</feature>
<proteinExistence type="predicted"/>
<dbReference type="InterPro" id="IPR050500">
    <property type="entry name" value="Phos_Acetyltrans/Butyryltrans"/>
</dbReference>
<dbReference type="PANTHER" id="PTHR43356:SF2">
    <property type="entry name" value="PHOSPHATE ACETYLTRANSFERASE"/>
    <property type="match status" value="1"/>
</dbReference>
<name>X1PKK7_9ZZZZ</name>
<feature type="non-terminal residue" evidence="4">
    <location>
        <position position="130"/>
    </location>
</feature>
<sequence>MKSFDNLISFAEKTGKKRCVVVMAQDETVLEGIKMAQELNLILPVLIGNKDSILQHAKNVNLDLNNMEIHTAQDENEAIKKSISLVKEHGDFLMKGALSTSAFLKGVLNKEWGLRTGKILSHIAVLEISG</sequence>
<organism evidence="4">
    <name type="scientific">marine sediment metagenome</name>
    <dbReference type="NCBI Taxonomy" id="412755"/>
    <lineage>
        <taxon>unclassified sequences</taxon>
        <taxon>metagenomes</taxon>
        <taxon>ecological metagenomes</taxon>
    </lineage>
</organism>
<evidence type="ECO:0000259" key="3">
    <source>
        <dbReference type="Pfam" id="PF01515"/>
    </source>
</evidence>
<evidence type="ECO:0000256" key="1">
    <source>
        <dbReference type="ARBA" id="ARBA00022679"/>
    </source>
</evidence>
<dbReference type="Pfam" id="PF01515">
    <property type="entry name" value="PTA_PTB"/>
    <property type="match status" value="1"/>
</dbReference>